<dbReference type="Pfam" id="PF13193">
    <property type="entry name" value="AMP-binding_C"/>
    <property type="match status" value="1"/>
</dbReference>
<keyword evidence="6" id="KW-1185">Reference proteome</keyword>
<evidence type="ECO:0000259" key="4">
    <source>
        <dbReference type="Pfam" id="PF16177"/>
    </source>
</evidence>
<dbReference type="InterPro" id="IPR032387">
    <property type="entry name" value="ACAS_N"/>
</dbReference>
<dbReference type="Gene3D" id="3.40.50.12780">
    <property type="entry name" value="N-terminal domain of ligase-like"/>
    <property type="match status" value="1"/>
</dbReference>
<evidence type="ECO:0000256" key="1">
    <source>
        <dbReference type="ARBA" id="ARBA00006432"/>
    </source>
</evidence>
<organism evidence="5 6">
    <name type="scientific">Rhodoplanes elegans</name>
    <dbReference type="NCBI Taxonomy" id="29408"/>
    <lineage>
        <taxon>Bacteria</taxon>
        <taxon>Pseudomonadati</taxon>
        <taxon>Pseudomonadota</taxon>
        <taxon>Alphaproteobacteria</taxon>
        <taxon>Hyphomicrobiales</taxon>
        <taxon>Nitrobacteraceae</taxon>
        <taxon>Rhodoplanes</taxon>
    </lineage>
</organism>
<name>A0A327K8E6_9BRAD</name>
<dbReference type="InterPro" id="IPR042099">
    <property type="entry name" value="ANL_N_sf"/>
</dbReference>
<dbReference type="InterPro" id="IPR045851">
    <property type="entry name" value="AMP-bd_C_sf"/>
</dbReference>
<dbReference type="SUPFAM" id="SSF56801">
    <property type="entry name" value="Acetyl-CoA synthetase-like"/>
    <property type="match status" value="1"/>
</dbReference>
<feature type="domain" description="AMP-dependent synthetase/ligase" evidence="2">
    <location>
        <begin position="76"/>
        <end position="460"/>
    </location>
</feature>
<dbReference type="EC" id="6.2.1.17" evidence="5"/>
<dbReference type="AlphaFoldDB" id="A0A327K8E6"/>
<gene>
    <name evidence="5" type="primary">prpE</name>
    <name evidence="5" type="synonym">yahU</name>
    <name evidence="5" type="ORF">CH338_21720</name>
</gene>
<feature type="domain" description="AMP-binding enzyme C-terminal" evidence="3">
    <location>
        <begin position="526"/>
        <end position="604"/>
    </location>
</feature>
<keyword evidence="5" id="KW-0436">Ligase</keyword>
<dbReference type="InterPro" id="IPR000873">
    <property type="entry name" value="AMP-dep_synth/lig_dom"/>
</dbReference>
<evidence type="ECO:0000313" key="5">
    <source>
        <dbReference type="EMBL" id="RAI33955.1"/>
    </source>
</evidence>
<dbReference type="FunFam" id="3.30.300.30:FF:000017">
    <property type="entry name" value="Acyl-CoA synthetase short-chain family member 3"/>
    <property type="match status" value="1"/>
</dbReference>
<protein>
    <submittedName>
        <fullName evidence="5">Propionyl-CoA synthetase</fullName>
        <ecNumber evidence="5">6.2.1.17</ecNumber>
    </submittedName>
</protein>
<dbReference type="Pfam" id="PF16177">
    <property type="entry name" value="ACAS_N"/>
    <property type="match status" value="1"/>
</dbReference>
<dbReference type="Pfam" id="PF00501">
    <property type="entry name" value="AMP-binding"/>
    <property type="match status" value="1"/>
</dbReference>
<dbReference type="PROSITE" id="PS00455">
    <property type="entry name" value="AMP_BINDING"/>
    <property type="match status" value="1"/>
</dbReference>
<evidence type="ECO:0000313" key="6">
    <source>
        <dbReference type="Proteomes" id="UP000248863"/>
    </source>
</evidence>
<accession>A0A327K8E6</accession>
<evidence type="ECO:0000259" key="2">
    <source>
        <dbReference type="Pfam" id="PF00501"/>
    </source>
</evidence>
<dbReference type="PANTHER" id="PTHR43347:SF3">
    <property type="entry name" value="ACYL-COA SYNTHETASE SHORT-CHAIN FAMILY MEMBER 3, MITOCHONDRIAL"/>
    <property type="match status" value="1"/>
</dbReference>
<dbReference type="GO" id="GO:0050218">
    <property type="term" value="F:propionate-CoA ligase activity"/>
    <property type="evidence" value="ECO:0007669"/>
    <property type="project" value="UniProtKB-EC"/>
</dbReference>
<dbReference type="EMBL" id="NPEU01000332">
    <property type="protein sequence ID" value="RAI33955.1"/>
    <property type="molecule type" value="Genomic_DNA"/>
</dbReference>
<feature type="domain" description="Acetyl-coenzyme A synthetase N-terminal" evidence="4">
    <location>
        <begin position="15"/>
        <end position="69"/>
    </location>
</feature>
<reference evidence="5 6" key="1">
    <citation type="submission" date="2017-07" db="EMBL/GenBank/DDBJ databases">
        <title>Draft Genome Sequences of Select Purple Nonsulfur Bacteria.</title>
        <authorList>
            <person name="Lasarre B."/>
            <person name="Mckinlay J.B."/>
        </authorList>
    </citation>
    <scope>NUCLEOTIDE SEQUENCE [LARGE SCALE GENOMIC DNA]</scope>
    <source>
        <strain evidence="5 6">DSM 11907</strain>
    </source>
</reference>
<dbReference type="Proteomes" id="UP000248863">
    <property type="component" value="Unassembled WGS sequence"/>
</dbReference>
<dbReference type="CDD" id="cd05967">
    <property type="entry name" value="PrpE"/>
    <property type="match status" value="1"/>
</dbReference>
<evidence type="ECO:0000259" key="3">
    <source>
        <dbReference type="Pfam" id="PF13193"/>
    </source>
</evidence>
<comment type="caution">
    <text evidence="5">The sequence shown here is derived from an EMBL/GenBank/DDBJ whole genome shotgun (WGS) entry which is preliminary data.</text>
</comment>
<dbReference type="InterPro" id="IPR020845">
    <property type="entry name" value="AMP-binding_CS"/>
</dbReference>
<dbReference type="GO" id="GO:0070013">
    <property type="term" value="C:intracellular organelle lumen"/>
    <property type="evidence" value="ECO:0007669"/>
    <property type="project" value="UniProtKB-ARBA"/>
</dbReference>
<dbReference type="PANTHER" id="PTHR43347">
    <property type="entry name" value="ACYL-COA SYNTHETASE"/>
    <property type="match status" value="1"/>
</dbReference>
<dbReference type="FunFam" id="3.40.50.12780:FF:000011">
    <property type="entry name" value="Acetyl-coenzyme A synthetase 2-like, mitochondrial"/>
    <property type="match status" value="1"/>
</dbReference>
<dbReference type="OrthoDB" id="7488310at2"/>
<sequence>MDSARHDAGAGATRYHEVYAQSLKDPVAFWGEAAEAIDWYEKPKTIFDPSLGPYGRWFVGGVCNTCYNAVDRHVLNGRANQPAIIYDSPVTATKRTMTYGDLLQEVRTLAAILRDFGVGKGDRVILYMPMVPEALIGMLACARIGAIHSVVFGGFAAKELATRIDDAKPKVILTASCGIEPGRVVAYKPLLDAAITFASEKPSAVLVLQRPQTQAELISGRDHDWATLRATALKSGRVAECVQVAATDPLYILYTSGTTGRPKGVVRDNGGHMVALKWTMPNLYDVAPGEVYWAASDVGWVVGHSYIVYAPLLHGCTTILYEGKPIGTPDAGAFWRVIAEHNCVTMFTAPTAFRAIKKEDPDAKHLERYDLSKLRALFLAGERADPDTVMWAERILGVPVIDHWWQTETAWAIAGNPVGLGRLPVKPGSPTVAMPGYDVRIVDEGCHELPTNKMGSIVVKLPLPPACLPTLWQQDDRFVESYLHEYPGYYKTADAGFKDEDGYLYIMGRTDDIINVAGHRLSTGGMEEVLASHPNVAECAVIGIKDELKGEVPCGFVVLKAGVDKKPSDIEQEIVKLVRDKIGPVAAFKIAICVNRLPKTRSGKILRGTMKKIADHDPWTMPATIDDPAALDEIDAALKGHGIGGG</sequence>
<dbReference type="Gene3D" id="3.30.300.30">
    <property type="match status" value="1"/>
</dbReference>
<comment type="similarity">
    <text evidence="1">Belongs to the ATP-dependent AMP-binding enzyme family.</text>
</comment>
<dbReference type="InterPro" id="IPR025110">
    <property type="entry name" value="AMP-bd_C"/>
</dbReference>
<proteinExistence type="inferred from homology"/>